<keyword evidence="3" id="KW-1133">Transmembrane helix</keyword>
<feature type="transmembrane region" description="Helical" evidence="3">
    <location>
        <begin position="32"/>
        <end position="51"/>
    </location>
</feature>
<dbReference type="InterPro" id="IPR003784">
    <property type="entry name" value="BioY"/>
</dbReference>
<keyword evidence="2 3" id="KW-0472">Membrane</keyword>
<evidence type="ECO:0000256" key="3">
    <source>
        <dbReference type="SAM" id="Phobius"/>
    </source>
</evidence>
<feature type="transmembrane region" description="Helical" evidence="3">
    <location>
        <begin position="149"/>
        <end position="174"/>
    </location>
</feature>
<gene>
    <name evidence="4" type="ORF">SH1V18_02500</name>
</gene>
<feature type="transmembrane region" description="Helical" evidence="3">
    <location>
        <begin position="7"/>
        <end position="26"/>
    </location>
</feature>
<evidence type="ECO:0000256" key="1">
    <source>
        <dbReference type="ARBA" id="ARBA00010692"/>
    </source>
</evidence>
<feature type="transmembrane region" description="Helical" evidence="3">
    <location>
        <begin position="84"/>
        <end position="101"/>
    </location>
</feature>
<protein>
    <recommendedName>
        <fullName evidence="2">Biotin transporter</fullName>
    </recommendedName>
</protein>
<comment type="similarity">
    <text evidence="1 2">Belongs to the BioY family.</text>
</comment>
<accession>A0A9W5Y897</accession>
<keyword evidence="3" id="KW-0812">Transmembrane</keyword>
<dbReference type="RefSeq" id="WP_281811414.1">
    <property type="nucleotide sequence ID" value="NZ_BRLB01000001.1"/>
</dbReference>
<keyword evidence="5" id="KW-1185">Reference proteome</keyword>
<dbReference type="AlphaFoldDB" id="A0A9W5Y897"/>
<dbReference type="GO" id="GO:0005886">
    <property type="term" value="C:plasma membrane"/>
    <property type="evidence" value="ECO:0007669"/>
    <property type="project" value="UniProtKB-SubCell"/>
</dbReference>
<reference evidence="4" key="1">
    <citation type="submission" date="2022-06" db="EMBL/GenBank/DDBJ databases">
        <title>Vallitalea longa sp. nov., an anaerobic bacterium isolated from marine sediment.</title>
        <authorList>
            <person name="Hirano S."/>
            <person name="Terahara T."/>
            <person name="Mori K."/>
            <person name="Hamada M."/>
            <person name="Matsumoto R."/>
            <person name="Kobayashi T."/>
        </authorList>
    </citation>
    <scope>NUCLEOTIDE SEQUENCE</scope>
    <source>
        <strain evidence="4">SH18-1</strain>
    </source>
</reference>
<comment type="caution">
    <text evidence="4">The sequence shown here is derived from an EMBL/GenBank/DDBJ whole genome shotgun (WGS) entry which is preliminary data.</text>
</comment>
<evidence type="ECO:0000313" key="5">
    <source>
        <dbReference type="Proteomes" id="UP001144256"/>
    </source>
</evidence>
<evidence type="ECO:0000313" key="4">
    <source>
        <dbReference type="EMBL" id="GKX27770.1"/>
    </source>
</evidence>
<dbReference type="Pfam" id="PF02632">
    <property type="entry name" value="BioY"/>
    <property type="match status" value="1"/>
</dbReference>
<dbReference type="GO" id="GO:0015225">
    <property type="term" value="F:biotin transmembrane transporter activity"/>
    <property type="evidence" value="ECO:0007669"/>
    <property type="project" value="UniProtKB-UniRule"/>
</dbReference>
<evidence type="ECO:0000256" key="2">
    <source>
        <dbReference type="PIRNR" id="PIRNR016661"/>
    </source>
</evidence>
<dbReference type="PIRSF" id="PIRSF016661">
    <property type="entry name" value="BioY"/>
    <property type="match status" value="1"/>
</dbReference>
<organism evidence="4 5">
    <name type="scientific">Vallitalea longa</name>
    <dbReference type="NCBI Taxonomy" id="2936439"/>
    <lineage>
        <taxon>Bacteria</taxon>
        <taxon>Bacillati</taxon>
        <taxon>Bacillota</taxon>
        <taxon>Clostridia</taxon>
        <taxon>Lachnospirales</taxon>
        <taxon>Vallitaleaceae</taxon>
        <taxon>Vallitalea</taxon>
    </lineage>
</organism>
<dbReference type="EMBL" id="BRLB01000001">
    <property type="protein sequence ID" value="GKX27770.1"/>
    <property type="molecule type" value="Genomic_DNA"/>
</dbReference>
<dbReference type="Proteomes" id="UP001144256">
    <property type="component" value="Unassembled WGS sequence"/>
</dbReference>
<keyword evidence="2" id="KW-1003">Cell membrane</keyword>
<dbReference type="Gene3D" id="1.10.1760.20">
    <property type="match status" value="1"/>
</dbReference>
<feature type="transmembrane region" description="Helical" evidence="3">
    <location>
        <begin position="113"/>
        <end position="137"/>
    </location>
</feature>
<dbReference type="PANTHER" id="PTHR34295:SF1">
    <property type="entry name" value="BIOTIN TRANSPORTER BIOY"/>
    <property type="match status" value="1"/>
</dbReference>
<comment type="subcellular location">
    <subcellularLocation>
        <location evidence="2">Cell membrane</location>
        <topology evidence="2">Multi-pass membrane protein</topology>
    </subcellularLocation>
</comment>
<feature type="transmembrane region" description="Helical" evidence="3">
    <location>
        <begin position="58"/>
        <end position="78"/>
    </location>
</feature>
<keyword evidence="2" id="KW-0813">Transport</keyword>
<name>A0A9W5Y897_9FIRM</name>
<proteinExistence type="inferred from homology"/>
<sequence length="188" mass="19619">MNTKELILAALFAAITGILSIFQIPLPTPVPFTLQVLAVTVSGVILGSKIGALSQLTYVLLGLVGIPIFAGGSAGVGVLVGPTGGFLIGFIISSFVIGKITEKTLPLIHNGSSRYITILFAMIFGLIIIHCCGVIQFSVQQNVSLGQAFGVASAPFIIFDLIKVVFGSIVAYFARDGLVKANLLQVQV</sequence>
<dbReference type="PANTHER" id="PTHR34295">
    <property type="entry name" value="BIOTIN TRANSPORTER BIOY"/>
    <property type="match status" value="1"/>
</dbReference>